<feature type="transmembrane region" description="Helical" evidence="8">
    <location>
        <begin position="217"/>
        <end position="240"/>
    </location>
</feature>
<dbReference type="EMBL" id="CAJZBQ010000012">
    <property type="protein sequence ID" value="CAG9314548.1"/>
    <property type="molecule type" value="Genomic_DNA"/>
</dbReference>
<dbReference type="InterPro" id="IPR001878">
    <property type="entry name" value="Znf_CCHC"/>
</dbReference>
<feature type="transmembrane region" description="Helical" evidence="8">
    <location>
        <begin position="139"/>
        <end position="160"/>
    </location>
</feature>
<comment type="subcellular location">
    <subcellularLocation>
        <location evidence="1">Membrane</location>
        <topology evidence="1">Multi-pass membrane protein</topology>
    </subcellularLocation>
</comment>
<sequence length="706" mass="82804">MENLPFRLDRDKRRWSNLSIMQSVVKRKTTLFLLPQRFESFHPNKKAFFPSKDVIRAERRYDKFIFNPTSFMRVIWDALISVQAVYLAVIIPFCLSFMRQVDRSTIAPLEICFIIDLFLNFNTACYIHGILVADRKAIIWHYLSSYFLWDFISVIPYELFLYDMNSDSDKGYNLDYWNWPRLFWLLRLTRMIRLRKLIYNIDDIYPAPYVYFATRSIVFLLIALLAAHWTTCIMHSAWYFSLSNNGDLWQSYMESKFEQYIRKLEQVAVTMTTVGYGNLIPQSTAEKMLTIIIECLTSGLFGYLVGGINSALEKSTKESIYFNTLKQKIKVFMHNHRISYSLRLKIMAYLAHLYSYQKQNILDEQEILSALSQPLQRDIYIHTRGHVLVRSAPFRDFSYKFLKYLGQKLEVEIFSPCDLIFKQDQKNHNLYLVRHGRVEIFHHSTGTIYTEIHEDKYFGEIAFFLGRKRCASARCANFCEVFCLNRQIFKSVLMKLPKEAELTKIIVNNCQGKDLSYLGVRCYFCQEMGHVAADCSAFVYKINHEEIIKRANHAKNAVGKKIAHEDIDVEVKKHDINIMSRYGLNSIYGKKIDPLSQYKDRDTLACKARGFVARKRHGERKRKTILALLDDDTNDIPNQDYYPKMPSNLQFGRNYMSQKRKTQLCPLRGSIYQSSRFNSEAEDVISRAASDANETLNLTYFEASPV</sequence>
<keyword evidence="7" id="KW-0862">Zinc</keyword>
<proteinExistence type="predicted"/>
<dbReference type="SUPFAM" id="SSF81324">
    <property type="entry name" value="Voltage-gated potassium channels"/>
    <property type="match status" value="1"/>
</dbReference>
<keyword evidence="6 8" id="KW-0472">Membrane</keyword>
<evidence type="ECO:0000259" key="10">
    <source>
        <dbReference type="PROSITE" id="PS50158"/>
    </source>
</evidence>
<dbReference type="SUPFAM" id="SSF51206">
    <property type="entry name" value="cAMP-binding domain-like"/>
    <property type="match status" value="1"/>
</dbReference>
<evidence type="ECO:0008006" key="13">
    <source>
        <dbReference type="Google" id="ProtNLM"/>
    </source>
</evidence>
<dbReference type="AlphaFoldDB" id="A0AAU9IM61"/>
<comment type="caution">
    <text evidence="11">The sequence shown here is derived from an EMBL/GenBank/DDBJ whole genome shotgun (WGS) entry which is preliminary data.</text>
</comment>
<dbReference type="GO" id="GO:0005249">
    <property type="term" value="F:voltage-gated potassium channel activity"/>
    <property type="evidence" value="ECO:0007669"/>
    <property type="project" value="TreeGrafter"/>
</dbReference>
<dbReference type="InterPro" id="IPR014710">
    <property type="entry name" value="RmlC-like_jellyroll"/>
</dbReference>
<evidence type="ECO:0000313" key="11">
    <source>
        <dbReference type="EMBL" id="CAG9314548.1"/>
    </source>
</evidence>
<keyword evidence="4 8" id="KW-1133">Transmembrane helix</keyword>
<dbReference type="SMART" id="SM00100">
    <property type="entry name" value="cNMP"/>
    <property type="match status" value="1"/>
</dbReference>
<dbReference type="Pfam" id="PF00520">
    <property type="entry name" value="Ion_trans"/>
    <property type="match status" value="1"/>
</dbReference>
<dbReference type="GO" id="GO:0035725">
    <property type="term" value="P:sodium ion transmembrane transport"/>
    <property type="evidence" value="ECO:0007669"/>
    <property type="project" value="TreeGrafter"/>
</dbReference>
<gene>
    <name evidence="11" type="ORF">BSTOLATCC_MIC11550</name>
</gene>
<evidence type="ECO:0000256" key="6">
    <source>
        <dbReference type="ARBA" id="ARBA00023136"/>
    </source>
</evidence>
<dbReference type="InterPro" id="IPR051413">
    <property type="entry name" value="K/Na_HCN_channel"/>
</dbReference>
<feature type="transmembrane region" description="Helical" evidence="8">
    <location>
        <begin position="109"/>
        <end position="133"/>
    </location>
</feature>
<evidence type="ECO:0000256" key="5">
    <source>
        <dbReference type="ARBA" id="ARBA00023065"/>
    </source>
</evidence>
<dbReference type="GO" id="GO:0003676">
    <property type="term" value="F:nucleic acid binding"/>
    <property type="evidence" value="ECO:0007669"/>
    <property type="project" value="InterPro"/>
</dbReference>
<keyword evidence="7" id="KW-0863">Zinc-finger</keyword>
<name>A0AAU9IM61_9CILI</name>
<dbReference type="InterPro" id="IPR018490">
    <property type="entry name" value="cNMP-bd_dom_sf"/>
</dbReference>
<evidence type="ECO:0000256" key="3">
    <source>
        <dbReference type="ARBA" id="ARBA00022692"/>
    </source>
</evidence>
<dbReference type="PANTHER" id="PTHR45689:SF5">
    <property type="entry name" value="I[[H]] CHANNEL, ISOFORM E"/>
    <property type="match status" value="1"/>
</dbReference>
<dbReference type="InterPro" id="IPR036875">
    <property type="entry name" value="Znf_CCHC_sf"/>
</dbReference>
<dbReference type="PROSITE" id="PS50042">
    <property type="entry name" value="CNMP_BINDING_3"/>
    <property type="match status" value="1"/>
</dbReference>
<accession>A0AAU9IM61</accession>
<dbReference type="GO" id="GO:0003254">
    <property type="term" value="P:regulation of membrane depolarization"/>
    <property type="evidence" value="ECO:0007669"/>
    <property type="project" value="TreeGrafter"/>
</dbReference>
<dbReference type="Pfam" id="PF00098">
    <property type="entry name" value="zf-CCHC"/>
    <property type="match status" value="1"/>
</dbReference>
<dbReference type="SMART" id="SM00343">
    <property type="entry name" value="ZnF_C2HC"/>
    <property type="match status" value="1"/>
</dbReference>
<dbReference type="Pfam" id="PF00027">
    <property type="entry name" value="cNMP_binding"/>
    <property type="match status" value="1"/>
</dbReference>
<evidence type="ECO:0000256" key="1">
    <source>
        <dbReference type="ARBA" id="ARBA00004141"/>
    </source>
</evidence>
<feature type="domain" description="Cyclic nucleotide-binding" evidence="9">
    <location>
        <begin position="393"/>
        <end position="495"/>
    </location>
</feature>
<dbReference type="PROSITE" id="PS50158">
    <property type="entry name" value="ZF_CCHC"/>
    <property type="match status" value="1"/>
</dbReference>
<dbReference type="Gene3D" id="1.10.287.630">
    <property type="entry name" value="Helix hairpin bin"/>
    <property type="match status" value="1"/>
</dbReference>
<dbReference type="CDD" id="cd00038">
    <property type="entry name" value="CAP_ED"/>
    <property type="match status" value="1"/>
</dbReference>
<dbReference type="Proteomes" id="UP001162131">
    <property type="component" value="Unassembled WGS sequence"/>
</dbReference>
<dbReference type="GO" id="GO:0008270">
    <property type="term" value="F:zinc ion binding"/>
    <property type="evidence" value="ECO:0007669"/>
    <property type="project" value="UniProtKB-KW"/>
</dbReference>
<dbReference type="Gene3D" id="2.60.120.10">
    <property type="entry name" value="Jelly Rolls"/>
    <property type="match status" value="1"/>
</dbReference>
<dbReference type="Gene3D" id="1.10.287.70">
    <property type="match status" value="1"/>
</dbReference>
<evidence type="ECO:0000313" key="12">
    <source>
        <dbReference type="Proteomes" id="UP001162131"/>
    </source>
</evidence>
<dbReference type="PANTHER" id="PTHR45689">
    <property type="entry name" value="I[[H]] CHANNEL, ISOFORM E"/>
    <property type="match status" value="1"/>
</dbReference>
<organism evidence="11 12">
    <name type="scientific">Blepharisma stoltei</name>
    <dbReference type="NCBI Taxonomy" id="1481888"/>
    <lineage>
        <taxon>Eukaryota</taxon>
        <taxon>Sar</taxon>
        <taxon>Alveolata</taxon>
        <taxon>Ciliophora</taxon>
        <taxon>Postciliodesmatophora</taxon>
        <taxon>Heterotrichea</taxon>
        <taxon>Heterotrichida</taxon>
        <taxon>Blepharismidae</taxon>
        <taxon>Blepharisma</taxon>
    </lineage>
</organism>
<reference evidence="11" key="1">
    <citation type="submission" date="2021-09" db="EMBL/GenBank/DDBJ databases">
        <authorList>
            <consortium name="AG Swart"/>
            <person name="Singh M."/>
            <person name="Singh A."/>
            <person name="Seah K."/>
            <person name="Emmerich C."/>
        </authorList>
    </citation>
    <scope>NUCLEOTIDE SEQUENCE</scope>
    <source>
        <strain evidence="11">ATCC30299</strain>
    </source>
</reference>
<keyword evidence="2" id="KW-0813">Transport</keyword>
<feature type="transmembrane region" description="Helical" evidence="8">
    <location>
        <begin position="74"/>
        <end position="97"/>
    </location>
</feature>
<protein>
    <recommendedName>
        <fullName evidence="13">Cyclic nucleotide-binding domain-containing protein</fullName>
    </recommendedName>
</protein>
<dbReference type="InterPro" id="IPR005821">
    <property type="entry name" value="Ion_trans_dom"/>
</dbReference>
<evidence type="ECO:0000256" key="8">
    <source>
        <dbReference type="SAM" id="Phobius"/>
    </source>
</evidence>
<keyword evidence="12" id="KW-1185">Reference proteome</keyword>
<evidence type="ECO:0000256" key="2">
    <source>
        <dbReference type="ARBA" id="ARBA00022448"/>
    </source>
</evidence>
<dbReference type="GO" id="GO:0098855">
    <property type="term" value="C:HCN channel complex"/>
    <property type="evidence" value="ECO:0007669"/>
    <property type="project" value="TreeGrafter"/>
</dbReference>
<dbReference type="InterPro" id="IPR000595">
    <property type="entry name" value="cNMP-bd_dom"/>
</dbReference>
<keyword evidence="7" id="KW-0479">Metal-binding</keyword>
<keyword evidence="3 8" id="KW-0812">Transmembrane</keyword>
<evidence type="ECO:0000256" key="7">
    <source>
        <dbReference type="PROSITE-ProRule" id="PRU00047"/>
    </source>
</evidence>
<evidence type="ECO:0000256" key="4">
    <source>
        <dbReference type="ARBA" id="ARBA00022989"/>
    </source>
</evidence>
<keyword evidence="5" id="KW-0406">Ion transport</keyword>
<feature type="domain" description="CCHC-type" evidence="10">
    <location>
        <begin position="521"/>
        <end position="535"/>
    </location>
</feature>
<dbReference type="SUPFAM" id="SSF57756">
    <property type="entry name" value="Retrovirus zinc finger-like domains"/>
    <property type="match status" value="1"/>
</dbReference>
<evidence type="ECO:0000259" key="9">
    <source>
        <dbReference type="PROSITE" id="PS50042"/>
    </source>
</evidence>